<keyword evidence="28" id="KW-1185">Reference proteome</keyword>
<reference evidence="27" key="1">
    <citation type="journal article" date="2023" name="Science">
        <title>Genome structures resolve the early diversification of teleost fishes.</title>
        <authorList>
            <person name="Parey E."/>
            <person name="Louis A."/>
            <person name="Montfort J."/>
            <person name="Bouchez O."/>
            <person name="Roques C."/>
            <person name="Iampietro C."/>
            <person name="Lluch J."/>
            <person name="Castinel A."/>
            <person name="Donnadieu C."/>
            <person name="Desvignes T."/>
            <person name="Floi Bucao C."/>
            <person name="Jouanno E."/>
            <person name="Wen M."/>
            <person name="Mejri S."/>
            <person name="Dirks R."/>
            <person name="Jansen H."/>
            <person name="Henkel C."/>
            <person name="Chen W.J."/>
            <person name="Zahm M."/>
            <person name="Cabau C."/>
            <person name="Klopp C."/>
            <person name="Thompson A.W."/>
            <person name="Robinson-Rechavi M."/>
            <person name="Braasch I."/>
            <person name="Lecointre G."/>
            <person name="Bobe J."/>
            <person name="Postlethwait J.H."/>
            <person name="Berthelot C."/>
            <person name="Roest Crollius H."/>
            <person name="Guiguen Y."/>
        </authorList>
    </citation>
    <scope>NUCLEOTIDE SEQUENCE</scope>
    <source>
        <strain evidence="27">WJC10195</strain>
    </source>
</reference>
<keyword evidence="5" id="KW-0597">Phosphoprotein</keyword>
<dbReference type="SUPFAM" id="SSF48726">
    <property type="entry name" value="Immunoglobulin"/>
    <property type="match status" value="2"/>
</dbReference>
<keyword evidence="11 20" id="KW-0067">ATP-binding</keyword>
<dbReference type="GO" id="GO:0030168">
    <property type="term" value="P:platelet activation"/>
    <property type="evidence" value="ECO:0007669"/>
    <property type="project" value="TreeGrafter"/>
</dbReference>
<evidence type="ECO:0000256" key="17">
    <source>
        <dbReference type="ARBA" id="ARBA00023180"/>
    </source>
</evidence>
<evidence type="ECO:0000256" key="15">
    <source>
        <dbReference type="ARBA" id="ARBA00023157"/>
    </source>
</evidence>
<dbReference type="GO" id="GO:0007169">
    <property type="term" value="P:cell surface receptor protein tyrosine kinase signaling pathway"/>
    <property type="evidence" value="ECO:0007669"/>
    <property type="project" value="TreeGrafter"/>
</dbReference>
<dbReference type="CDD" id="cd00063">
    <property type="entry name" value="FN3"/>
    <property type="match status" value="2"/>
</dbReference>
<dbReference type="GO" id="GO:0005886">
    <property type="term" value="C:plasma membrane"/>
    <property type="evidence" value="ECO:0007669"/>
    <property type="project" value="UniProtKB-SubCell"/>
</dbReference>
<evidence type="ECO:0000256" key="22">
    <source>
        <dbReference type="SAM" id="Phobius"/>
    </source>
</evidence>
<accession>A0A9Q1FWE9</accession>
<dbReference type="PROSITE" id="PS00107">
    <property type="entry name" value="PROTEIN_KINASE_ATP"/>
    <property type="match status" value="1"/>
</dbReference>
<dbReference type="PANTHER" id="PTHR24416">
    <property type="entry name" value="TYROSINE-PROTEIN KINASE RECEPTOR"/>
    <property type="match status" value="1"/>
</dbReference>
<evidence type="ECO:0000256" key="19">
    <source>
        <dbReference type="ARBA" id="ARBA00051243"/>
    </source>
</evidence>
<keyword evidence="13 22" id="KW-0472">Membrane</keyword>
<dbReference type="PRINTS" id="PR00109">
    <property type="entry name" value="TYRKINASE"/>
</dbReference>
<comment type="subcellular location">
    <subcellularLocation>
        <location evidence="1">Cell membrane</location>
        <topology evidence="1">Single-pass type I membrane protein</topology>
    </subcellularLocation>
</comment>
<feature type="binding site" evidence="20">
    <location>
        <position position="556"/>
    </location>
    <ligand>
        <name>ATP</name>
        <dbReference type="ChEBI" id="CHEBI:30616"/>
    </ligand>
</feature>
<keyword evidence="6" id="KW-0808">Transferase</keyword>
<evidence type="ECO:0000259" key="25">
    <source>
        <dbReference type="PROSITE" id="PS50835"/>
    </source>
</evidence>
<feature type="region of interest" description="Disordered" evidence="21">
    <location>
        <begin position="910"/>
        <end position="929"/>
    </location>
</feature>
<evidence type="ECO:0000256" key="9">
    <source>
        <dbReference type="ARBA" id="ARBA00022741"/>
    </source>
</evidence>
<evidence type="ECO:0000256" key="10">
    <source>
        <dbReference type="ARBA" id="ARBA00022777"/>
    </source>
</evidence>
<feature type="domain" description="Ig-like" evidence="25">
    <location>
        <begin position="134"/>
        <end position="219"/>
    </location>
</feature>
<dbReference type="PANTHER" id="PTHR24416:SF323">
    <property type="entry name" value="TYROSINE-PROTEIN KINASE RECEPTOR UFO"/>
    <property type="match status" value="1"/>
</dbReference>
<keyword evidence="17" id="KW-0325">Glycoprotein</keyword>
<dbReference type="SMART" id="SM00060">
    <property type="entry name" value="FN3"/>
    <property type="match status" value="2"/>
</dbReference>
<dbReference type="GO" id="GO:0004714">
    <property type="term" value="F:transmembrane receptor protein tyrosine kinase activity"/>
    <property type="evidence" value="ECO:0007669"/>
    <property type="project" value="UniProtKB-EC"/>
</dbReference>
<evidence type="ECO:0000256" key="8">
    <source>
        <dbReference type="ARBA" id="ARBA00022737"/>
    </source>
</evidence>
<dbReference type="SMART" id="SM00409">
    <property type="entry name" value="IG"/>
    <property type="match status" value="2"/>
</dbReference>
<dbReference type="GO" id="GO:0001779">
    <property type="term" value="P:natural killer cell differentiation"/>
    <property type="evidence" value="ECO:0007669"/>
    <property type="project" value="TreeGrafter"/>
</dbReference>
<feature type="chain" id="PRO_5040457286" description="receptor protein-tyrosine kinase" evidence="23">
    <location>
        <begin position="22"/>
        <end position="929"/>
    </location>
</feature>
<evidence type="ECO:0000256" key="21">
    <source>
        <dbReference type="SAM" id="MobiDB-lite"/>
    </source>
</evidence>
<evidence type="ECO:0000256" key="11">
    <source>
        <dbReference type="ARBA" id="ARBA00022840"/>
    </source>
</evidence>
<dbReference type="InterPro" id="IPR011009">
    <property type="entry name" value="Kinase-like_dom_sf"/>
</dbReference>
<keyword evidence="16" id="KW-0675">Receptor</keyword>
<protein>
    <recommendedName>
        <fullName evidence="3">receptor protein-tyrosine kinase</fullName>
        <ecNumber evidence="3">2.7.10.1</ecNumber>
    </recommendedName>
</protein>
<dbReference type="PROSITE" id="PS50835">
    <property type="entry name" value="IG_LIKE"/>
    <property type="match status" value="2"/>
</dbReference>
<proteinExistence type="inferred from homology"/>
<dbReference type="Pfam" id="PF07714">
    <property type="entry name" value="PK_Tyr_Ser-Thr"/>
    <property type="match status" value="1"/>
</dbReference>
<dbReference type="AlphaFoldDB" id="A0A9Q1FWE9"/>
<evidence type="ECO:0000256" key="2">
    <source>
        <dbReference type="ARBA" id="ARBA00006692"/>
    </source>
</evidence>
<dbReference type="Gene3D" id="1.10.510.10">
    <property type="entry name" value="Transferase(Phosphotransferase) domain 1"/>
    <property type="match status" value="1"/>
</dbReference>
<keyword evidence="14" id="KW-0829">Tyrosine-protein kinase</keyword>
<feature type="domain" description="Ig-like" evidence="25">
    <location>
        <begin position="16"/>
        <end position="125"/>
    </location>
</feature>
<dbReference type="SUPFAM" id="SSF49265">
    <property type="entry name" value="Fibronectin type III"/>
    <property type="match status" value="1"/>
</dbReference>
<evidence type="ECO:0000256" key="20">
    <source>
        <dbReference type="PROSITE-ProRule" id="PRU10141"/>
    </source>
</evidence>
<evidence type="ECO:0000256" key="14">
    <source>
        <dbReference type="ARBA" id="ARBA00023137"/>
    </source>
</evidence>
<keyword evidence="18" id="KW-0393">Immunoglobulin domain</keyword>
<comment type="catalytic activity">
    <reaction evidence="19">
        <text>L-tyrosyl-[protein] + ATP = O-phospho-L-tyrosyl-[protein] + ADP + H(+)</text>
        <dbReference type="Rhea" id="RHEA:10596"/>
        <dbReference type="Rhea" id="RHEA-COMP:10136"/>
        <dbReference type="Rhea" id="RHEA-COMP:20101"/>
        <dbReference type="ChEBI" id="CHEBI:15378"/>
        <dbReference type="ChEBI" id="CHEBI:30616"/>
        <dbReference type="ChEBI" id="CHEBI:46858"/>
        <dbReference type="ChEBI" id="CHEBI:61978"/>
        <dbReference type="ChEBI" id="CHEBI:456216"/>
        <dbReference type="EC" id="2.7.10.1"/>
    </reaction>
</comment>
<dbReference type="Gene3D" id="2.60.40.10">
    <property type="entry name" value="Immunoglobulins"/>
    <property type="match status" value="4"/>
</dbReference>
<dbReference type="FunFam" id="1.10.510.10:FF:000089">
    <property type="entry name" value="Tyrosine-protein kinase receptor TYRO3"/>
    <property type="match status" value="1"/>
</dbReference>
<dbReference type="GO" id="GO:0007399">
    <property type="term" value="P:nervous system development"/>
    <property type="evidence" value="ECO:0007669"/>
    <property type="project" value="TreeGrafter"/>
</dbReference>
<dbReference type="Proteomes" id="UP001152622">
    <property type="component" value="Chromosome 3"/>
</dbReference>
<dbReference type="InterPro" id="IPR036116">
    <property type="entry name" value="FN3_sf"/>
</dbReference>
<dbReference type="SUPFAM" id="SSF56112">
    <property type="entry name" value="Protein kinase-like (PK-like)"/>
    <property type="match status" value="1"/>
</dbReference>
<dbReference type="EC" id="2.7.10.1" evidence="3"/>
<dbReference type="InterPro" id="IPR020635">
    <property type="entry name" value="Tyr_kinase_cat_dom"/>
</dbReference>
<dbReference type="GO" id="GO:0006909">
    <property type="term" value="P:phagocytosis"/>
    <property type="evidence" value="ECO:0007669"/>
    <property type="project" value="TreeGrafter"/>
</dbReference>
<dbReference type="PROSITE" id="PS50011">
    <property type="entry name" value="PROTEIN_KINASE_DOM"/>
    <property type="match status" value="1"/>
</dbReference>
<feature type="domain" description="Fibronectin type-III" evidence="26">
    <location>
        <begin position="325"/>
        <end position="419"/>
    </location>
</feature>
<dbReference type="GO" id="GO:0043235">
    <property type="term" value="C:receptor complex"/>
    <property type="evidence" value="ECO:0007669"/>
    <property type="project" value="TreeGrafter"/>
</dbReference>
<dbReference type="InterPro" id="IPR008266">
    <property type="entry name" value="Tyr_kinase_AS"/>
</dbReference>
<evidence type="ECO:0000313" key="27">
    <source>
        <dbReference type="EMBL" id="KAJ8368707.1"/>
    </source>
</evidence>
<feature type="transmembrane region" description="Helical" evidence="22">
    <location>
        <begin position="435"/>
        <end position="459"/>
    </location>
</feature>
<evidence type="ECO:0000256" key="5">
    <source>
        <dbReference type="ARBA" id="ARBA00022553"/>
    </source>
</evidence>
<dbReference type="OrthoDB" id="4062651at2759"/>
<dbReference type="InterPro" id="IPR013783">
    <property type="entry name" value="Ig-like_fold"/>
</dbReference>
<evidence type="ECO:0000256" key="12">
    <source>
        <dbReference type="ARBA" id="ARBA00022989"/>
    </source>
</evidence>
<keyword evidence="23" id="KW-0732">Signal</keyword>
<keyword evidence="15" id="KW-1015">Disulfide bond</keyword>
<dbReference type="GO" id="GO:0043066">
    <property type="term" value="P:negative regulation of apoptotic process"/>
    <property type="evidence" value="ECO:0007669"/>
    <property type="project" value="TreeGrafter"/>
</dbReference>
<dbReference type="InterPro" id="IPR003599">
    <property type="entry name" value="Ig_sub"/>
</dbReference>
<dbReference type="Pfam" id="PF07679">
    <property type="entry name" value="I-set"/>
    <property type="match status" value="1"/>
</dbReference>
<dbReference type="SMART" id="SM00219">
    <property type="entry name" value="TyrKc"/>
    <property type="match status" value="1"/>
</dbReference>
<evidence type="ECO:0000256" key="1">
    <source>
        <dbReference type="ARBA" id="ARBA00004251"/>
    </source>
</evidence>
<feature type="signal peptide" evidence="23">
    <location>
        <begin position="1"/>
        <end position="21"/>
    </location>
</feature>
<keyword evidence="9 20" id="KW-0547">Nucleotide-binding</keyword>
<evidence type="ECO:0000259" key="26">
    <source>
        <dbReference type="PROSITE" id="PS50853"/>
    </source>
</evidence>
<dbReference type="InterPro" id="IPR003598">
    <property type="entry name" value="Ig_sub2"/>
</dbReference>
<dbReference type="InterPro" id="IPR013098">
    <property type="entry name" value="Ig_I-set"/>
</dbReference>
<dbReference type="InterPro" id="IPR003961">
    <property type="entry name" value="FN3_dom"/>
</dbReference>
<dbReference type="InterPro" id="IPR001245">
    <property type="entry name" value="Ser-Thr/Tyr_kinase_cat_dom"/>
</dbReference>
<dbReference type="FunFam" id="3.30.200.20:FF:000111">
    <property type="entry name" value="Tyrosine-protein kinase receptor TYRO3"/>
    <property type="match status" value="1"/>
</dbReference>
<keyword evidence="7 22" id="KW-0812">Transmembrane</keyword>
<evidence type="ECO:0000256" key="16">
    <source>
        <dbReference type="ARBA" id="ARBA00023170"/>
    </source>
</evidence>
<comment type="caution">
    <text evidence="27">The sequence shown here is derived from an EMBL/GenBank/DDBJ whole genome shotgun (WGS) entry which is preliminary data.</text>
</comment>
<keyword evidence="10" id="KW-0418">Kinase</keyword>
<evidence type="ECO:0000256" key="18">
    <source>
        <dbReference type="ARBA" id="ARBA00023319"/>
    </source>
</evidence>
<dbReference type="PROSITE" id="PS50853">
    <property type="entry name" value="FN3"/>
    <property type="match status" value="2"/>
</dbReference>
<gene>
    <name evidence="27" type="ORF">SKAU_G00087350</name>
</gene>
<sequence length="929" mass="102622">MSSSWAGTLFFTVFLPALVNSITADTSLELRFVQSPDNVTSSLGKPVVMRCVLQGDGGEIDPPDVVWQKDAEPLEFANTDQMQVPVNEESWMSISDLRIEEVQLSDMGAYRCVVAFGGQVTASLEGRIQLEGLPHFSMEPQDMSVEANTSLSLYCVAHGPPEPVRVIWLQDGAPLNTLRDPVSLSPSTLNITGLNKTSTFSCEAHNRKGVATSASGAVTVIPSRPKKIQAVEVTNSSLHITWQPGFGGVYPIMLCSIQATPSDVNLSPTADHLIHNQNVNVPPSSHLISNLEPFSSYSVRVACRSSQGASSWSPWVTLKTAEGVPDTPPVNVSALLNGTEVRVSWAPPSGKLNGHLHGYTLEYSTPNLEQAVLEAGLNSSMSINLSLPLSNVSFRVCAYTGAGPGPWSPAHTLSLIPPEMGELKSREPSSKAFSWHWWYVVMAMSITVALAVLIAVYAARLRRKETRFGEAFEPMMESGELVVRYRARRSYSRRTNEATLNSLGISDDLKQKLQDVMVDRHKLTLGKTLGEGEFGSVMEGLLTHDESQTALKVAVKTMKIAICTRTEMEDFLREAACMKEFDHTNVMRLLGVCLQTVESEGYPSPVVILPYMKHGDLHSYLLYSRLGDSPVFLPSQMLVKFMTDIARGMEYLSSKNFIHRDLAARNCMLNENMTVCVADFGLSKKIYNGDYYRQGRISKMPVKWIAIESLADRVYTTKSDVWSFGVTMWEIATRGQTPYPGVENSEIYDYLRQGNRLKQPSDCLDSIYSLMRSCWLLCPKERPAFDILLCELEKAMEELPDPRDPDEILYVNMEEQGMELGAVGGREPPLGAPTLPPFSLKGMDMVTTVEVHPPGRYVICPQHELPQRGLSDSLESLHLTSSSSFSSTPTIFLQPTSCSTPIQISAPITTHLGEGPENRDEPCKRVFWQ</sequence>
<dbReference type="Pfam" id="PF13927">
    <property type="entry name" value="Ig_3"/>
    <property type="match status" value="1"/>
</dbReference>
<evidence type="ECO:0000313" key="28">
    <source>
        <dbReference type="Proteomes" id="UP001152622"/>
    </source>
</evidence>
<dbReference type="PROSITE" id="PS00109">
    <property type="entry name" value="PROTEIN_KINASE_TYR"/>
    <property type="match status" value="1"/>
</dbReference>
<dbReference type="InterPro" id="IPR050122">
    <property type="entry name" value="RTK"/>
</dbReference>
<organism evidence="27 28">
    <name type="scientific">Synaphobranchus kaupii</name>
    <name type="common">Kaup's arrowtooth eel</name>
    <dbReference type="NCBI Taxonomy" id="118154"/>
    <lineage>
        <taxon>Eukaryota</taxon>
        <taxon>Metazoa</taxon>
        <taxon>Chordata</taxon>
        <taxon>Craniata</taxon>
        <taxon>Vertebrata</taxon>
        <taxon>Euteleostomi</taxon>
        <taxon>Actinopterygii</taxon>
        <taxon>Neopterygii</taxon>
        <taxon>Teleostei</taxon>
        <taxon>Anguilliformes</taxon>
        <taxon>Synaphobranchidae</taxon>
        <taxon>Synaphobranchus</taxon>
    </lineage>
</organism>
<keyword evidence="8" id="KW-0677">Repeat</keyword>
<dbReference type="Gene3D" id="3.30.200.20">
    <property type="entry name" value="Phosphorylase Kinase, domain 1"/>
    <property type="match status" value="1"/>
</dbReference>
<comment type="similarity">
    <text evidence="2">Belongs to the protein kinase superfamily. CAMK Ser/Thr protein kinase family.</text>
</comment>
<dbReference type="GO" id="GO:0005524">
    <property type="term" value="F:ATP binding"/>
    <property type="evidence" value="ECO:0007669"/>
    <property type="project" value="UniProtKB-UniRule"/>
</dbReference>
<dbReference type="EMBL" id="JAINUF010000003">
    <property type="protein sequence ID" value="KAJ8368707.1"/>
    <property type="molecule type" value="Genomic_DNA"/>
</dbReference>
<dbReference type="SMART" id="SM00408">
    <property type="entry name" value="IGc2"/>
    <property type="match status" value="2"/>
</dbReference>
<dbReference type="InterPro" id="IPR017441">
    <property type="entry name" value="Protein_kinase_ATP_BS"/>
</dbReference>
<dbReference type="InterPro" id="IPR000719">
    <property type="entry name" value="Prot_kinase_dom"/>
</dbReference>
<dbReference type="InterPro" id="IPR036179">
    <property type="entry name" value="Ig-like_dom_sf"/>
</dbReference>
<feature type="domain" description="Fibronectin type-III" evidence="26">
    <location>
        <begin position="224"/>
        <end position="323"/>
    </location>
</feature>
<dbReference type="FunFam" id="2.60.40.10:FF:000662">
    <property type="entry name" value="Tyrosine-protein kinase receptor UFO"/>
    <property type="match status" value="1"/>
</dbReference>
<evidence type="ECO:0000256" key="13">
    <source>
        <dbReference type="ARBA" id="ARBA00023136"/>
    </source>
</evidence>
<dbReference type="GO" id="GO:0016477">
    <property type="term" value="P:cell migration"/>
    <property type="evidence" value="ECO:0007669"/>
    <property type="project" value="TreeGrafter"/>
</dbReference>
<name>A0A9Q1FWE9_SYNKA</name>
<keyword evidence="4" id="KW-1003">Cell membrane</keyword>
<evidence type="ECO:0000259" key="24">
    <source>
        <dbReference type="PROSITE" id="PS50011"/>
    </source>
</evidence>
<dbReference type="GO" id="GO:0051897">
    <property type="term" value="P:positive regulation of phosphatidylinositol 3-kinase/protein kinase B signal transduction"/>
    <property type="evidence" value="ECO:0007669"/>
    <property type="project" value="TreeGrafter"/>
</dbReference>
<evidence type="ECO:0000256" key="6">
    <source>
        <dbReference type="ARBA" id="ARBA00022679"/>
    </source>
</evidence>
<dbReference type="InterPro" id="IPR007110">
    <property type="entry name" value="Ig-like_dom"/>
</dbReference>
<evidence type="ECO:0000256" key="4">
    <source>
        <dbReference type="ARBA" id="ARBA00022475"/>
    </source>
</evidence>
<evidence type="ECO:0000256" key="3">
    <source>
        <dbReference type="ARBA" id="ARBA00011902"/>
    </source>
</evidence>
<feature type="domain" description="Protein kinase" evidence="24">
    <location>
        <begin position="523"/>
        <end position="796"/>
    </location>
</feature>
<keyword evidence="12 22" id="KW-1133">Transmembrane helix</keyword>
<dbReference type="Pfam" id="PF00041">
    <property type="entry name" value="fn3"/>
    <property type="match status" value="2"/>
</dbReference>
<evidence type="ECO:0000256" key="7">
    <source>
        <dbReference type="ARBA" id="ARBA00022692"/>
    </source>
</evidence>
<feature type="compositionally biased region" description="Basic and acidic residues" evidence="21">
    <location>
        <begin position="914"/>
        <end position="929"/>
    </location>
</feature>
<evidence type="ECO:0000256" key="23">
    <source>
        <dbReference type="SAM" id="SignalP"/>
    </source>
</evidence>